<accession>A0A9N9CSK0</accession>
<dbReference type="AlphaFoldDB" id="A0A9N9CSK0"/>
<dbReference type="Pfam" id="PF14441">
    <property type="entry name" value="OTT_1508_deam"/>
    <property type="match status" value="1"/>
</dbReference>
<dbReference type="OrthoDB" id="2490130at2759"/>
<dbReference type="InterPro" id="IPR027796">
    <property type="entry name" value="OTT_1508_deam-like"/>
</dbReference>
<evidence type="ECO:0000313" key="2">
    <source>
        <dbReference type="Proteomes" id="UP000789706"/>
    </source>
</evidence>
<gene>
    <name evidence="1" type="ORF">DEBURN_LOCUS10109</name>
</gene>
<sequence length="211" mass="25239">MKELYSKIQVAGSIKFVAEKESDEDINLTDNYKFSHNLVTILERDREVVAKYLRIISNWKPMKWLEAYDMDITQDLFNERQESKYPTFVAIIIKSEKYEGLFSRVELRRLKPIITDQPVFSWKNIIQRFIPDPKEYEDFENACLDYSNIATRLVQIYVFKKGCYLCELYIKFAQQEGYNIVISEKHKKIYHGWKLPIQQMSPSRANHWNIC</sequence>
<keyword evidence="2" id="KW-1185">Reference proteome</keyword>
<evidence type="ECO:0000313" key="1">
    <source>
        <dbReference type="EMBL" id="CAG8614460.1"/>
    </source>
</evidence>
<dbReference type="EMBL" id="CAJVPK010002553">
    <property type="protein sequence ID" value="CAG8614460.1"/>
    <property type="molecule type" value="Genomic_DNA"/>
</dbReference>
<protein>
    <submittedName>
        <fullName evidence="1">11577_t:CDS:1</fullName>
    </submittedName>
</protein>
<dbReference type="Proteomes" id="UP000789706">
    <property type="component" value="Unassembled WGS sequence"/>
</dbReference>
<name>A0A9N9CSK0_9GLOM</name>
<proteinExistence type="predicted"/>
<organism evidence="1 2">
    <name type="scientific">Diversispora eburnea</name>
    <dbReference type="NCBI Taxonomy" id="1213867"/>
    <lineage>
        <taxon>Eukaryota</taxon>
        <taxon>Fungi</taxon>
        <taxon>Fungi incertae sedis</taxon>
        <taxon>Mucoromycota</taxon>
        <taxon>Glomeromycotina</taxon>
        <taxon>Glomeromycetes</taxon>
        <taxon>Diversisporales</taxon>
        <taxon>Diversisporaceae</taxon>
        <taxon>Diversispora</taxon>
    </lineage>
</organism>
<comment type="caution">
    <text evidence="1">The sequence shown here is derived from an EMBL/GenBank/DDBJ whole genome shotgun (WGS) entry which is preliminary data.</text>
</comment>
<reference evidence="1" key="1">
    <citation type="submission" date="2021-06" db="EMBL/GenBank/DDBJ databases">
        <authorList>
            <person name="Kallberg Y."/>
            <person name="Tangrot J."/>
            <person name="Rosling A."/>
        </authorList>
    </citation>
    <scope>NUCLEOTIDE SEQUENCE</scope>
    <source>
        <strain evidence="1">AZ414A</strain>
    </source>
</reference>